<organism evidence="2 3">
    <name type="scientific">Leptospira saintgironsiae</name>
    <dbReference type="NCBI Taxonomy" id="2023183"/>
    <lineage>
        <taxon>Bacteria</taxon>
        <taxon>Pseudomonadati</taxon>
        <taxon>Spirochaetota</taxon>
        <taxon>Spirochaetia</taxon>
        <taxon>Leptospirales</taxon>
        <taxon>Leptospiraceae</taxon>
        <taxon>Leptospira</taxon>
    </lineage>
</organism>
<feature type="transmembrane region" description="Helical" evidence="1">
    <location>
        <begin position="13"/>
        <end position="35"/>
    </location>
</feature>
<keyword evidence="1" id="KW-0472">Membrane</keyword>
<dbReference type="EMBL" id="NPDR01000004">
    <property type="protein sequence ID" value="PJZ49163.1"/>
    <property type="molecule type" value="Genomic_DNA"/>
</dbReference>
<feature type="transmembrane region" description="Helical" evidence="1">
    <location>
        <begin position="55"/>
        <end position="72"/>
    </location>
</feature>
<dbReference type="AlphaFoldDB" id="A0A2M9YCG9"/>
<evidence type="ECO:0000256" key="1">
    <source>
        <dbReference type="SAM" id="Phobius"/>
    </source>
</evidence>
<comment type="caution">
    <text evidence="2">The sequence shown here is derived from an EMBL/GenBank/DDBJ whole genome shotgun (WGS) entry which is preliminary data.</text>
</comment>
<accession>A0A2M9YCG9</accession>
<protein>
    <submittedName>
        <fullName evidence="2">Uncharacterized protein</fullName>
    </submittedName>
</protein>
<reference evidence="2 3" key="1">
    <citation type="submission" date="2017-07" db="EMBL/GenBank/DDBJ databases">
        <title>Leptospira spp. isolated from tropical soils.</title>
        <authorList>
            <person name="Thibeaux R."/>
            <person name="Iraola G."/>
            <person name="Ferres I."/>
            <person name="Bierque E."/>
            <person name="Girault D."/>
            <person name="Soupe-Gilbert M.-E."/>
            <person name="Picardeau M."/>
            <person name="Goarant C."/>
        </authorList>
    </citation>
    <scope>NUCLEOTIDE SEQUENCE [LARGE SCALE GENOMIC DNA]</scope>
    <source>
        <strain evidence="2 3">FH4-C-A2</strain>
    </source>
</reference>
<dbReference type="Proteomes" id="UP000231926">
    <property type="component" value="Unassembled WGS sequence"/>
</dbReference>
<keyword evidence="1" id="KW-0812">Transmembrane</keyword>
<keyword evidence="3" id="KW-1185">Reference proteome</keyword>
<feature type="transmembrane region" description="Helical" evidence="1">
    <location>
        <begin position="92"/>
        <end position="111"/>
    </location>
</feature>
<name>A0A2M9YCG9_9LEPT</name>
<gene>
    <name evidence="2" type="ORF">CH362_12100</name>
</gene>
<sequence length="198" mass="23410">MNIINMEWFTREAILVLILGSVFAFLLTYTFEYLIKHTDKLQFQKNTKRYLRLPILYRLAGFFLISLVPILLLGDTYFTFQKNGIFSFPDPILCLVSFLLFLAGTLLIFYCKNYRIVLEKDAILSEGVFRKHKRLFWKDIQSVRFERSTFFLNDGKNQIEVVSLLSGFEIFLSALEESVAPDLYEDAFRKYKKFLRKS</sequence>
<keyword evidence="1" id="KW-1133">Transmembrane helix</keyword>
<evidence type="ECO:0000313" key="3">
    <source>
        <dbReference type="Proteomes" id="UP000231926"/>
    </source>
</evidence>
<evidence type="ECO:0000313" key="2">
    <source>
        <dbReference type="EMBL" id="PJZ49163.1"/>
    </source>
</evidence>
<proteinExistence type="predicted"/>
<dbReference type="OrthoDB" id="326514at2"/>